<gene>
    <name evidence="2" type="ORF">GCM10009579_90790</name>
</gene>
<dbReference type="Proteomes" id="UP001500282">
    <property type="component" value="Unassembled WGS sequence"/>
</dbReference>
<evidence type="ECO:0000256" key="1">
    <source>
        <dbReference type="SAM" id="MobiDB-lite"/>
    </source>
</evidence>
<dbReference type="EMBL" id="BAAAIH010000251">
    <property type="protein sequence ID" value="GAA1072185.1"/>
    <property type="molecule type" value="Genomic_DNA"/>
</dbReference>
<accession>A0ABN1TAZ9</accession>
<name>A0ABN1TAZ9_9ACTN</name>
<feature type="region of interest" description="Disordered" evidence="1">
    <location>
        <begin position="28"/>
        <end position="47"/>
    </location>
</feature>
<proteinExistence type="predicted"/>
<protein>
    <submittedName>
        <fullName evidence="2">Uncharacterized protein</fullName>
    </submittedName>
</protein>
<sequence>MGQRLGLSSKLKPLGVGAAKASLKWAHELDGSDPKPSDLGMVRLKVG</sequence>
<evidence type="ECO:0000313" key="3">
    <source>
        <dbReference type="Proteomes" id="UP001500282"/>
    </source>
</evidence>
<reference evidence="2 3" key="1">
    <citation type="journal article" date="2019" name="Int. J. Syst. Evol. Microbiol.">
        <title>The Global Catalogue of Microorganisms (GCM) 10K type strain sequencing project: providing services to taxonomists for standard genome sequencing and annotation.</title>
        <authorList>
            <consortium name="The Broad Institute Genomics Platform"/>
            <consortium name="The Broad Institute Genome Sequencing Center for Infectious Disease"/>
            <person name="Wu L."/>
            <person name="Ma J."/>
        </authorList>
    </citation>
    <scope>NUCLEOTIDE SEQUENCE [LARGE SCALE GENOMIC DNA]</scope>
    <source>
        <strain evidence="2 3">JCM 11448</strain>
    </source>
</reference>
<comment type="caution">
    <text evidence="2">The sequence shown here is derived from an EMBL/GenBank/DDBJ whole genome shotgun (WGS) entry which is preliminary data.</text>
</comment>
<evidence type="ECO:0000313" key="2">
    <source>
        <dbReference type="EMBL" id="GAA1072185.1"/>
    </source>
</evidence>
<keyword evidence="3" id="KW-1185">Reference proteome</keyword>
<organism evidence="2 3">
    <name type="scientific">Streptomyces javensis</name>
    <dbReference type="NCBI Taxonomy" id="114698"/>
    <lineage>
        <taxon>Bacteria</taxon>
        <taxon>Bacillati</taxon>
        <taxon>Actinomycetota</taxon>
        <taxon>Actinomycetes</taxon>
        <taxon>Kitasatosporales</taxon>
        <taxon>Streptomycetaceae</taxon>
        <taxon>Streptomyces</taxon>
        <taxon>Streptomyces violaceusniger group</taxon>
    </lineage>
</organism>